<dbReference type="AlphaFoldDB" id="A0A9P4GU67"/>
<reference evidence="2" key="1">
    <citation type="submission" date="2020-01" db="EMBL/GenBank/DDBJ databases">
        <authorList>
            <consortium name="DOE Joint Genome Institute"/>
            <person name="Haridas S."/>
            <person name="Albert R."/>
            <person name="Binder M."/>
            <person name="Bloem J."/>
            <person name="Labutti K."/>
            <person name="Salamov A."/>
            <person name="Andreopoulos B."/>
            <person name="Baker S.E."/>
            <person name="Barry K."/>
            <person name="Bills G."/>
            <person name="Bluhm B.H."/>
            <person name="Cannon C."/>
            <person name="Castanera R."/>
            <person name="Culley D.E."/>
            <person name="Daum C."/>
            <person name="Ezra D."/>
            <person name="Gonzalez J.B."/>
            <person name="Henrissat B."/>
            <person name="Kuo A."/>
            <person name="Liang C."/>
            <person name="Lipzen A."/>
            <person name="Lutzoni F."/>
            <person name="Magnuson J."/>
            <person name="Mondo S."/>
            <person name="Nolan M."/>
            <person name="Ohm R."/>
            <person name="Pangilinan J."/>
            <person name="Park H.-J."/>
            <person name="Ramirez L."/>
            <person name="Alfaro M."/>
            <person name="Sun H."/>
            <person name="Tritt A."/>
            <person name="Yoshinaga Y."/>
            <person name="Zwiers L.-H."/>
            <person name="Turgeon B.G."/>
            <person name="Goodwin S.B."/>
            <person name="Spatafora J.W."/>
            <person name="Crous P.W."/>
            <person name="Grigoriev I.V."/>
        </authorList>
    </citation>
    <scope>NUCLEOTIDE SEQUENCE</scope>
    <source>
        <strain evidence="2">CBS 394.84</strain>
    </source>
</reference>
<gene>
    <name evidence="2" type="ORF">K460DRAFT_424118</name>
</gene>
<dbReference type="RefSeq" id="XP_040793988.1">
    <property type="nucleotide sequence ID" value="XM_040938213.1"/>
</dbReference>
<dbReference type="EMBL" id="ML976614">
    <property type="protein sequence ID" value="KAF1851425.1"/>
    <property type="molecule type" value="Genomic_DNA"/>
</dbReference>
<feature type="compositionally biased region" description="Polar residues" evidence="1">
    <location>
        <begin position="184"/>
        <end position="193"/>
    </location>
</feature>
<organism evidence="2 3">
    <name type="scientific">Cucurbitaria berberidis CBS 394.84</name>
    <dbReference type="NCBI Taxonomy" id="1168544"/>
    <lineage>
        <taxon>Eukaryota</taxon>
        <taxon>Fungi</taxon>
        <taxon>Dikarya</taxon>
        <taxon>Ascomycota</taxon>
        <taxon>Pezizomycotina</taxon>
        <taxon>Dothideomycetes</taxon>
        <taxon>Pleosporomycetidae</taxon>
        <taxon>Pleosporales</taxon>
        <taxon>Pleosporineae</taxon>
        <taxon>Cucurbitariaceae</taxon>
        <taxon>Cucurbitaria</taxon>
    </lineage>
</organism>
<dbReference type="GeneID" id="63855463"/>
<dbReference type="Proteomes" id="UP000800039">
    <property type="component" value="Unassembled WGS sequence"/>
</dbReference>
<feature type="region of interest" description="Disordered" evidence="1">
    <location>
        <begin position="180"/>
        <end position="210"/>
    </location>
</feature>
<evidence type="ECO:0000313" key="2">
    <source>
        <dbReference type="EMBL" id="KAF1851425.1"/>
    </source>
</evidence>
<dbReference type="OrthoDB" id="5394557at2759"/>
<protein>
    <submittedName>
        <fullName evidence="2">Uncharacterized protein</fullName>
    </submittedName>
</protein>
<proteinExistence type="predicted"/>
<name>A0A9P4GU67_9PLEO</name>
<keyword evidence="3" id="KW-1185">Reference proteome</keyword>
<evidence type="ECO:0000313" key="3">
    <source>
        <dbReference type="Proteomes" id="UP000800039"/>
    </source>
</evidence>
<comment type="caution">
    <text evidence="2">The sequence shown here is derived from an EMBL/GenBank/DDBJ whole genome shotgun (WGS) entry which is preliminary data.</text>
</comment>
<accession>A0A9P4GU67</accession>
<sequence length="408" mass="44156">GNGAGCTNCRQAGIDPALCQFHRVGSDNVHKVMDNFNMANSLTSMANANGMMTLYSATNPLYSRNNQYPQIDTKPIYPSVWTGSHSEDTSPVDTYTLEQPATYVYSPTSTSDTDIYTPASRWTHPIAKPLNQGTNAYFDQGASYLDGLPYDQPSLGPTTTELPSPLNMTALQLSLPERPRVRQLQASDSTAPQRQLPVPQPSPAQGSRNVVDQLQGQRLRSTQTFGVSAMNTGGSFARPSFSWGADGDDQINVSEATPSNSTLTGNTEDAISYLPTTTTSIANDVSTARAAPQVQLNFTNSTLLESMNASAPATTYSHFRAGPPRMARQSSQANLYNYSFNPERAPKRNSLSGDSSSDCKLVSGQTYIPLDGSQPHSATFADRMLRGSLRKRDVPLHRASTSNIRSSF</sequence>
<evidence type="ECO:0000256" key="1">
    <source>
        <dbReference type="SAM" id="MobiDB-lite"/>
    </source>
</evidence>
<feature type="non-terminal residue" evidence="2">
    <location>
        <position position="1"/>
    </location>
</feature>